<dbReference type="AlphaFoldDB" id="A0A3B5YPQ9"/>
<evidence type="ECO:0000259" key="3">
    <source>
        <dbReference type="Pfam" id="PF00931"/>
    </source>
</evidence>
<evidence type="ECO:0000256" key="1">
    <source>
        <dbReference type="ARBA" id="ARBA00022821"/>
    </source>
</evidence>
<dbReference type="Gene3D" id="3.40.50.300">
    <property type="entry name" value="P-loop containing nucleotide triphosphate hydrolases"/>
    <property type="match status" value="1"/>
</dbReference>
<reference evidence="6" key="1">
    <citation type="submission" date="2018-08" db="EMBL/GenBank/DDBJ databases">
        <authorList>
            <person name="Rossello M."/>
        </authorList>
    </citation>
    <scope>NUCLEOTIDE SEQUENCE [LARGE SCALE GENOMIC DNA]</scope>
    <source>
        <strain evidence="6">cv. Chinese Spring</strain>
    </source>
</reference>
<reference evidence="6" key="2">
    <citation type="submission" date="2018-10" db="UniProtKB">
        <authorList>
            <consortium name="EnsemblPlants"/>
        </authorList>
    </citation>
    <scope>IDENTIFICATION</scope>
</reference>
<keyword evidence="1" id="KW-0611">Plant defense</keyword>
<keyword evidence="7" id="KW-1185">Reference proteome</keyword>
<dbReference type="InterPro" id="IPR056789">
    <property type="entry name" value="LRR_R13L1-DRL21"/>
</dbReference>
<accession>A0A3B5YPQ9</accession>
<evidence type="ECO:0000313" key="6">
    <source>
        <dbReference type="EnsemblPlants" id="TraesCS1B02G003100.1"/>
    </source>
</evidence>
<dbReference type="Pfam" id="PF23559">
    <property type="entry name" value="WHD_DRP"/>
    <property type="match status" value="1"/>
</dbReference>
<dbReference type="InterPro" id="IPR027417">
    <property type="entry name" value="P-loop_NTPase"/>
</dbReference>
<dbReference type="Gramene" id="TraesCAD_scaffold_012278_01G000600.1">
    <property type="protein sequence ID" value="TraesCAD_scaffold_012278_01G000600.1"/>
    <property type="gene ID" value="TraesCAD_scaffold_012278_01G000600"/>
</dbReference>
<evidence type="ECO:0000259" key="4">
    <source>
        <dbReference type="Pfam" id="PF23559"/>
    </source>
</evidence>
<dbReference type="PANTHER" id="PTHR23155">
    <property type="entry name" value="DISEASE RESISTANCE PROTEIN RP"/>
    <property type="match status" value="1"/>
</dbReference>
<dbReference type="OrthoDB" id="685126at2759"/>
<evidence type="ECO:0000256" key="2">
    <source>
        <dbReference type="SAM" id="MobiDB-lite"/>
    </source>
</evidence>
<dbReference type="STRING" id="4565.A0A3B5YPQ9"/>
<dbReference type="GO" id="GO:0043531">
    <property type="term" value="F:ADP binding"/>
    <property type="evidence" value="ECO:0007669"/>
    <property type="project" value="InterPro"/>
</dbReference>
<feature type="domain" description="R13L1/DRL21-like LRR repeat region" evidence="5">
    <location>
        <begin position="723"/>
        <end position="797"/>
    </location>
</feature>
<dbReference type="Proteomes" id="UP000019116">
    <property type="component" value="Chromosome 1B"/>
</dbReference>
<evidence type="ECO:0000313" key="7">
    <source>
        <dbReference type="Proteomes" id="UP000019116"/>
    </source>
</evidence>
<dbReference type="Pfam" id="PF00931">
    <property type="entry name" value="NB-ARC"/>
    <property type="match status" value="1"/>
</dbReference>
<dbReference type="Gramene" id="TraesCS1B02G003100.1">
    <property type="protein sequence ID" value="TraesCS1B02G003100.1"/>
    <property type="gene ID" value="TraesCS1B02G003100"/>
</dbReference>
<dbReference type="SUPFAM" id="SSF52047">
    <property type="entry name" value="RNI-like"/>
    <property type="match status" value="1"/>
</dbReference>
<protein>
    <submittedName>
        <fullName evidence="6">Uncharacterized protein</fullName>
    </submittedName>
</protein>
<evidence type="ECO:0000259" key="5">
    <source>
        <dbReference type="Pfam" id="PF25019"/>
    </source>
</evidence>
<sequence>MTIGDLASDEPVLMQTDGPASRESTPTTTGDVASVGMALVATDVAALSPTTIGDVSLDGLVPLATDAAASMTSPTNFMGHWLSCLWSSFDFFKNCCRSIFYWLVHVIEIASFYRDWSYDIIHITSKKENDTALDFVLTAISRWKLKKRIENVENTVNELKNSPLLDVSSNNAPNDNANKNRSRIRTASTRKVFGRKVLLDDIMAKLRETPKILGTDSCYSVIGIYGVPGSGKTTFARYTRDYIEQECKEDKLFDTIMCIHLSKTFSVDDVFHEMLKDITNNQHSEISDREELEEKLKESLSGKRFFLILDDLWVTNKNDPQLEELKSMLNAGMKGSKILVTARTKLAAGALCADELIEMPDLDEDEYFRMFMYYAMNGRSDPNEEEFSRVGRVIAEKLHQSPIAAVAVAGRLGANLDIKFWKNTANLGILNNTVNALWWSYQLLNPDIRRCLEMSNIFSRRAKLQRVKLVHMWIAQGFIRTSCETEDMEDVAECYIQELVSCSFLQPEGTCSVSATATECFRIHDLLHDIIEKVAGRHCLIIDNESSLRGGKGYNPEDVHHLLVENYDAELITKMIHGMGNLRTLLIYDDRKDILVEEKFIENLCMRLPKLREFAVTYTGGRTGEPNKFFFPEAISMLKHLRDFVFWIEGPCTVVFPVALTKLHHLRLLNLGASEKVEFTSLDLLNLQHIIWKCMNFPNVGKLTSLQTLSYFIVRNEKGYEVNQLRDLNKLRGKLNISGLENVKSKEEALEANLTAKEGIATLVLEWDGDDTVCSPEVQAEVLEGLCPPTGLETLKLVVTMVRGTHIGWCVRRPVAPITCKDLNYLDGNNRDLVRSSWLSFIFVCYGLPASAGTPYQATWSTSYRSKNFLFISVVVTAMSSGFQHCPSLLRSFILGPAIMS</sequence>
<dbReference type="EnsemblPlants" id="TraesCS1B02G003100.1">
    <property type="protein sequence ID" value="TraesCS1B02G003100.1"/>
    <property type="gene ID" value="TraesCS1B02G003100"/>
</dbReference>
<dbReference type="SUPFAM" id="SSF52540">
    <property type="entry name" value="P-loop containing nucleoside triphosphate hydrolases"/>
    <property type="match status" value="1"/>
</dbReference>
<feature type="domain" description="Disease resistance protein winged helix" evidence="4">
    <location>
        <begin position="457"/>
        <end position="531"/>
    </location>
</feature>
<feature type="domain" description="NB-ARC" evidence="3">
    <location>
        <begin position="219"/>
        <end position="379"/>
    </location>
</feature>
<organism evidence="6">
    <name type="scientific">Triticum aestivum</name>
    <name type="common">Wheat</name>
    <dbReference type="NCBI Taxonomy" id="4565"/>
    <lineage>
        <taxon>Eukaryota</taxon>
        <taxon>Viridiplantae</taxon>
        <taxon>Streptophyta</taxon>
        <taxon>Embryophyta</taxon>
        <taxon>Tracheophyta</taxon>
        <taxon>Spermatophyta</taxon>
        <taxon>Magnoliopsida</taxon>
        <taxon>Liliopsida</taxon>
        <taxon>Poales</taxon>
        <taxon>Poaceae</taxon>
        <taxon>BOP clade</taxon>
        <taxon>Pooideae</taxon>
        <taxon>Triticodae</taxon>
        <taxon>Triticeae</taxon>
        <taxon>Triticinae</taxon>
        <taxon>Triticum</taxon>
    </lineage>
</organism>
<dbReference type="InterPro" id="IPR044974">
    <property type="entry name" value="Disease_R_plants"/>
</dbReference>
<dbReference type="Gramene" id="TraesCS1B03G0006200.1">
    <property type="protein sequence ID" value="TraesCS1B03G0006200.1.CDS"/>
    <property type="gene ID" value="TraesCS1B03G0006200"/>
</dbReference>
<dbReference type="InterPro" id="IPR058922">
    <property type="entry name" value="WHD_DRP"/>
</dbReference>
<dbReference type="Gene3D" id="1.10.10.10">
    <property type="entry name" value="Winged helix-like DNA-binding domain superfamily/Winged helix DNA-binding domain"/>
    <property type="match status" value="1"/>
</dbReference>
<dbReference type="InterPro" id="IPR002182">
    <property type="entry name" value="NB-ARC"/>
</dbReference>
<dbReference type="PANTHER" id="PTHR23155:SF1058">
    <property type="entry name" value="OS11G0668100 PROTEIN"/>
    <property type="match status" value="1"/>
</dbReference>
<dbReference type="GO" id="GO:0006952">
    <property type="term" value="P:defense response"/>
    <property type="evidence" value="ECO:0007669"/>
    <property type="project" value="InterPro"/>
</dbReference>
<name>A0A3B5YPQ9_WHEAT</name>
<dbReference type="PRINTS" id="PR00364">
    <property type="entry name" value="DISEASERSIST"/>
</dbReference>
<dbReference type="InterPro" id="IPR036388">
    <property type="entry name" value="WH-like_DNA-bd_sf"/>
</dbReference>
<dbReference type="Pfam" id="PF25019">
    <property type="entry name" value="LRR_R13L1-DRL21"/>
    <property type="match status" value="1"/>
</dbReference>
<proteinExistence type="predicted"/>
<feature type="region of interest" description="Disordered" evidence="2">
    <location>
        <begin position="1"/>
        <end position="29"/>
    </location>
</feature>